<feature type="non-terminal residue" evidence="1">
    <location>
        <position position="103"/>
    </location>
</feature>
<dbReference type="Proteomes" id="UP000823775">
    <property type="component" value="Unassembled WGS sequence"/>
</dbReference>
<dbReference type="EMBL" id="JACEIK010000811">
    <property type="protein sequence ID" value="MCD7462558.1"/>
    <property type="molecule type" value="Genomic_DNA"/>
</dbReference>
<protein>
    <submittedName>
        <fullName evidence="1">Uncharacterized protein</fullName>
    </submittedName>
</protein>
<accession>A0ABS8SV06</accession>
<evidence type="ECO:0000313" key="2">
    <source>
        <dbReference type="Proteomes" id="UP000823775"/>
    </source>
</evidence>
<reference evidence="1 2" key="1">
    <citation type="journal article" date="2021" name="BMC Genomics">
        <title>Datura genome reveals duplications of psychoactive alkaloid biosynthetic genes and high mutation rate following tissue culture.</title>
        <authorList>
            <person name="Rajewski A."/>
            <person name="Carter-House D."/>
            <person name="Stajich J."/>
            <person name="Litt A."/>
        </authorList>
    </citation>
    <scope>NUCLEOTIDE SEQUENCE [LARGE SCALE GENOMIC DNA]</scope>
    <source>
        <strain evidence="1">AR-01</strain>
    </source>
</reference>
<proteinExistence type="predicted"/>
<name>A0ABS8SV06_DATST</name>
<organism evidence="1 2">
    <name type="scientific">Datura stramonium</name>
    <name type="common">Jimsonweed</name>
    <name type="synonym">Common thornapple</name>
    <dbReference type="NCBI Taxonomy" id="4076"/>
    <lineage>
        <taxon>Eukaryota</taxon>
        <taxon>Viridiplantae</taxon>
        <taxon>Streptophyta</taxon>
        <taxon>Embryophyta</taxon>
        <taxon>Tracheophyta</taxon>
        <taxon>Spermatophyta</taxon>
        <taxon>Magnoliopsida</taxon>
        <taxon>eudicotyledons</taxon>
        <taxon>Gunneridae</taxon>
        <taxon>Pentapetalae</taxon>
        <taxon>asterids</taxon>
        <taxon>lamiids</taxon>
        <taxon>Solanales</taxon>
        <taxon>Solanaceae</taxon>
        <taxon>Solanoideae</taxon>
        <taxon>Datureae</taxon>
        <taxon>Datura</taxon>
    </lineage>
</organism>
<evidence type="ECO:0000313" key="1">
    <source>
        <dbReference type="EMBL" id="MCD7462558.1"/>
    </source>
</evidence>
<sequence length="103" mass="11789">VKSAHTGTWFIKWLTTDSTHDLRSRPTTHPFSRTLRTGYLHRDLWILSLNSYQASTIAASVAESRLLQFIIWRSSITTVSTTTRTAEDTIFAPITPALQRKWV</sequence>
<gene>
    <name evidence="1" type="ORF">HAX54_048773</name>
</gene>
<comment type="caution">
    <text evidence="1">The sequence shown here is derived from an EMBL/GenBank/DDBJ whole genome shotgun (WGS) entry which is preliminary data.</text>
</comment>
<feature type="non-terminal residue" evidence="1">
    <location>
        <position position="1"/>
    </location>
</feature>
<keyword evidence="2" id="KW-1185">Reference proteome</keyword>